<reference evidence="2" key="1">
    <citation type="submission" date="2017-09" db="EMBL/GenBank/DDBJ databases">
        <authorList>
            <person name="Varghese N."/>
            <person name="Submissions S."/>
        </authorList>
    </citation>
    <scope>NUCLEOTIDE SEQUENCE [LARGE SCALE GENOMIC DNA]</scope>
    <source>
        <strain evidence="2">DSM 15103</strain>
    </source>
</reference>
<organism evidence="1 2">
    <name type="scientific">Persephonella hydrogeniphila</name>
    <dbReference type="NCBI Taxonomy" id="198703"/>
    <lineage>
        <taxon>Bacteria</taxon>
        <taxon>Pseudomonadati</taxon>
        <taxon>Aquificota</taxon>
        <taxon>Aquificia</taxon>
        <taxon>Aquificales</taxon>
        <taxon>Hydrogenothermaceae</taxon>
        <taxon>Persephonella</taxon>
    </lineage>
</organism>
<accession>A0A285NG38</accession>
<keyword evidence="2" id="KW-1185">Reference proteome</keyword>
<evidence type="ECO:0000313" key="2">
    <source>
        <dbReference type="Proteomes" id="UP000219036"/>
    </source>
</evidence>
<proteinExistence type="predicted"/>
<dbReference type="EMBL" id="OBEI01000004">
    <property type="protein sequence ID" value="SNZ08238.1"/>
    <property type="molecule type" value="Genomic_DNA"/>
</dbReference>
<gene>
    <name evidence="1" type="ORF">SAMN06265182_1228</name>
</gene>
<evidence type="ECO:0000313" key="1">
    <source>
        <dbReference type="EMBL" id="SNZ08238.1"/>
    </source>
</evidence>
<dbReference type="Proteomes" id="UP000219036">
    <property type="component" value="Unassembled WGS sequence"/>
</dbReference>
<dbReference type="AlphaFoldDB" id="A0A285NG38"/>
<dbReference type="RefSeq" id="WP_180754003.1">
    <property type="nucleotide sequence ID" value="NZ_OBEI01000004.1"/>
</dbReference>
<name>A0A285NG38_9AQUI</name>
<sequence length="58" mass="6854">MKATKKQIDYIIALLQKLPPEEVVKTTKEYDLNNLTKKQASKMIKKLLEVNKSWKQKH</sequence>
<protein>
    <submittedName>
        <fullName evidence="1">Uncharacterized protein</fullName>
    </submittedName>
</protein>